<organism evidence="3 4">
    <name type="scientific">Ligilactobacillus salitolerans</name>
    <dbReference type="NCBI Taxonomy" id="1808352"/>
    <lineage>
        <taxon>Bacteria</taxon>
        <taxon>Bacillati</taxon>
        <taxon>Bacillota</taxon>
        <taxon>Bacilli</taxon>
        <taxon>Lactobacillales</taxon>
        <taxon>Lactobacillaceae</taxon>
        <taxon>Ligilactobacillus</taxon>
    </lineage>
</organism>
<dbReference type="PIRSF" id="PIRSF004553">
    <property type="entry name" value="CHP00095"/>
    <property type="match status" value="1"/>
</dbReference>
<dbReference type="RefSeq" id="WP_124974857.1">
    <property type="nucleotide sequence ID" value="NZ_BFFP01000004.1"/>
</dbReference>
<comment type="caution">
    <text evidence="3">The sequence shown here is derived from an EMBL/GenBank/DDBJ whole genome shotgun (WGS) entry which is preliminary data.</text>
</comment>
<reference evidence="3 4" key="1">
    <citation type="journal article" date="2019" name="Int. J. Syst. Evol. Microbiol.">
        <title>Lactobacillus salitolerans sp. nov., a novel lactic acid bacterium isolated from spent mushroom substrates.</title>
        <authorList>
            <person name="Tohno M."/>
            <person name="Tanizawa Y."/>
            <person name="Kojima Y."/>
            <person name="Sakamoto M."/>
            <person name="Nakamura Y."/>
            <person name="Ohkuma M."/>
            <person name="Kobayashi H."/>
        </authorList>
    </citation>
    <scope>NUCLEOTIDE SEQUENCE [LARGE SCALE GENOMIC DNA]</scope>
    <source>
        <strain evidence="3 4">YK43</strain>
    </source>
</reference>
<dbReference type="PROSITE" id="PS00092">
    <property type="entry name" value="N6_MTASE"/>
    <property type="match status" value="1"/>
</dbReference>
<keyword evidence="1 3" id="KW-0489">Methyltransferase</keyword>
<proteinExistence type="predicted"/>
<dbReference type="GO" id="GO:0031167">
    <property type="term" value="P:rRNA methylation"/>
    <property type="evidence" value="ECO:0007669"/>
    <property type="project" value="InterPro"/>
</dbReference>
<dbReference type="CDD" id="cd02440">
    <property type="entry name" value="AdoMet_MTases"/>
    <property type="match status" value="1"/>
</dbReference>
<sequence length="187" mass="20899">MRIVAGQYKGRRLKAVNGTKTRPTTDKVKESMFNIIGPYFDGGRVLDVFAGSGALGIEAVSRGAQEAVLIDRSFQAVKTIKENIGLTKEEEKFSVVKGDAFKILKVLAEQKQNFDFVFFDPPYREQKILKMIQSLVQLQLLNNGALIICETDQNADLPQKIANFDLLKQVEYGITVLTCYQFNGGEK</sequence>
<keyword evidence="4" id="KW-1185">Reference proteome</keyword>
<dbReference type="SUPFAM" id="SSF53335">
    <property type="entry name" value="S-adenosyl-L-methionine-dependent methyltransferases"/>
    <property type="match status" value="1"/>
</dbReference>
<dbReference type="InterPro" id="IPR029063">
    <property type="entry name" value="SAM-dependent_MTases_sf"/>
</dbReference>
<dbReference type="InterPro" id="IPR002052">
    <property type="entry name" value="DNA_methylase_N6_adenine_CS"/>
</dbReference>
<dbReference type="NCBIfam" id="TIGR00095">
    <property type="entry name" value="16S rRNA (guanine(966)-N(2))-methyltransferase RsmD"/>
    <property type="match status" value="1"/>
</dbReference>
<evidence type="ECO:0000256" key="1">
    <source>
        <dbReference type="ARBA" id="ARBA00022603"/>
    </source>
</evidence>
<dbReference type="EMBL" id="BFFP01000004">
    <property type="protein sequence ID" value="GBG93915.1"/>
    <property type="molecule type" value="Genomic_DNA"/>
</dbReference>
<dbReference type="GO" id="GO:0003676">
    <property type="term" value="F:nucleic acid binding"/>
    <property type="evidence" value="ECO:0007669"/>
    <property type="project" value="InterPro"/>
</dbReference>
<dbReference type="OrthoDB" id="9803017at2"/>
<dbReference type="Gene3D" id="3.40.50.150">
    <property type="entry name" value="Vaccinia Virus protein VP39"/>
    <property type="match status" value="1"/>
</dbReference>
<evidence type="ECO:0000313" key="4">
    <source>
        <dbReference type="Proteomes" id="UP000286848"/>
    </source>
</evidence>
<dbReference type="AlphaFoldDB" id="A0A401IQY0"/>
<dbReference type="PANTHER" id="PTHR43542:SF1">
    <property type="entry name" value="METHYLTRANSFERASE"/>
    <property type="match status" value="1"/>
</dbReference>
<dbReference type="Pfam" id="PF03602">
    <property type="entry name" value="Cons_hypoth95"/>
    <property type="match status" value="1"/>
</dbReference>
<dbReference type="Proteomes" id="UP000286848">
    <property type="component" value="Unassembled WGS sequence"/>
</dbReference>
<evidence type="ECO:0000313" key="3">
    <source>
        <dbReference type="EMBL" id="GBG93915.1"/>
    </source>
</evidence>
<gene>
    <name evidence="3" type="ORF">LFYK43_03740</name>
</gene>
<evidence type="ECO:0000256" key="2">
    <source>
        <dbReference type="ARBA" id="ARBA00022679"/>
    </source>
</evidence>
<dbReference type="GO" id="GO:0008168">
    <property type="term" value="F:methyltransferase activity"/>
    <property type="evidence" value="ECO:0007669"/>
    <property type="project" value="UniProtKB-KW"/>
</dbReference>
<protein>
    <submittedName>
        <fullName evidence="3">rRNA methyltransferase</fullName>
    </submittedName>
</protein>
<keyword evidence="2 3" id="KW-0808">Transferase</keyword>
<dbReference type="PANTHER" id="PTHR43542">
    <property type="entry name" value="METHYLTRANSFERASE"/>
    <property type="match status" value="1"/>
</dbReference>
<dbReference type="InterPro" id="IPR004398">
    <property type="entry name" value="RNA_MeTrfase_RsmD"/>
</dbReference>
<name>A0A401IQY0_9LACO</name>
<accession>A0A401IQY0</accession>